<comment type="caution">
    <text evidence="2">The sequence shown here is derived from an EMBL/GenBank/DDBJ whole genome shotgun (WGS) entry which is preliminary data.</text>
</comment>
<evidence type="ECO:0000313" key="3">
    <source>
        <dbReference type="Proteomes" id="UP000075737"/>
    </source>
</evidence>
<keyword evidence="3" id="KW-1185">Reference proteome</keyword>
<evidence type="ECO:0000313" key="2">
    <source>
        <dbReference type="EMBL" id="KYO66702.1"/>
    </source>
</evidence>
<dbReference type="EMBL" id="LOHZ01000025">
    <property type="protein sequence ID" value="KYO66702.1"/>
    <property type="molecule type" value="Genomic_DNA"/>
</dbReference>
<evidence type="ECO:0008006" key="4">
    <source>
        <dbReference type="Google" id="ProtNLM"/>
    </source>
</evidence>
<proteinExistence type="predicted"/>
<reference evidence="2 3" key="1">
    <citation type="submission" date="2015-12" db="EMBL/GenBank/DDBJ databases">
        <title>Draft genome of Thermovenabulum gondwanense isolated from a red thermophilic microbial mat colonisisng an outflow channel of a bore well.</title>
        <authorList>
            <person name="Patel B.K."/>
        </authorList>
    </citation>
    <scope>NUCLEOTIDE SEQUENCE [LARGE SCALE GENOMIC DNA]</scope>
    <source>
        <strain evidence="2 3">R270</strain>
    </source>
</reference>
<name>A0A162MMC1_9FIRM</name>
<dbReference type="Proteomes" id="UP000075737">
    <property type="component" value="Unassembled WGS sequence"/>
</dbReference>
<keyword evidence="1" id="KW-0472">Membrane</keyword>
<evidence type="ECO:0000256" key="1">
    <source>
        <dbReference type="SAM" id="Phobius"/>
    </source>
</evidence>
<protein>
    <recommendedName>
        <fullName evidence="4">DUF3189 family protein</fullName>
    </recommendedName>
</protein>
<gene>
    <name evidence="2" type="ORF">ATZ99_09460</name>
</gene>
<dbReference type="OrthoDB" id="1680616at2"/>
<dbReference type="RefSeq" id="WP_068748092.1">
    <property type="nucleotide sequence ID" value="NZ_LOHZ01000025.1"/>
</dbReference>
<sequence length="145" mass="16872">MKVIYADYWGSYISVVAASIHLGLIIEYNYDKLINLQEFCDRNCKEQGRLIFFGTDKKGRKVYILGVKKSGKIVERALKGISEIYDIGKDNLYFIDLSNYKNIYIKAGEFFCKKMNCKSIGQKLIIYGIKKNFTELKKLILKIRE</sequence>
<dbReference type="Pfam" id="PF11385">
    <property type="entry name" value="DUF3189"/>
    <property type="match status" value="1"/>
</dbReference>
<accession>A0A162MMC1</accession>
<keyword evidence="1" id="KW-0812">Transmembrane</keyword>
<dbReference type="STRING" id="520767.ATZ99_09460"/>
<dbReference type="AlphaFoldDB" id="A0A162MMC1"/>
<keyword evidence="1" id="KW-1133">Transmembrane helix</keyword>
<dbReference type="InterPro" id="IPR021525">
    <property type="entry name" value="DUF3189"/>
</dbReference>
<organism evidence="2 3">
    <name type="scientific">Thermovenabulum gondwanense</name>
    <dbReference type="NCBI Taxonomy" id="520767"/>
    <lineage>
        <taxon>Bacteria</taxon>
        <taxon>Bacillati</taxon>
        <taxon>Bacillota</taxon>
        <taxon>Clostridia</taxon>
        <taxon>Thermosediminibacterales</taxon>
        <taxon>Thermosediminibacteraceae</taxon>
        <taxon>Thermovenabulum</taxon>
    </lineage>
</organism>
<feature type="transmembrane region" description="Helical" evidence="1">
    <location>
        <begin position="12"/>
        <end position="30"/>
    </location>
</feature>